<evidence type="ECO:0000313" key="11">
    <source>
        <dbReference type="Proteomes" id="UP001548189"/>
    </source>
</evidence>
<dbReference type="Gene3D" id="2.40.170.20">
    <property type="entry name" value="TonB-dependent receptor, beta-barrel domain"/>
    <property type="match status" value="1"/>
</dbReference>
<organism evidence="10 11">
    <name type="scientific">Aliikangiella maris</name>
    <dbReference type="NCBI Taxonomy" id="3162458"/>
    <lineage>
        <taxon>Bacteria</taxon>
        <taxon>Pseudomonadati</taxon>
        <taxon>Pseudomonadota</taxon>
        <taxon>Gammaproteobacteria</taxon>
        <taxon>Oceanospirillales</taxon>
        <taxon>Pleioneaceae</taxon>
        <taxon>Aliikangiella</taxon>
    </lineage>
</organism>
<evidence type="ECO:0000256" key="5">
    <source>
        <dbReference type="ARBA" id="ARBA00023136"/>
    </source>
</evidence>
<evidence type="ECO:0000256" key="6">
    <source>
        <dbReference type="ARBA" id="ARBA00023237"/>
    </source>
</evidence>
<dbReference type="EMBL" id="JBEVCJ010000014">
    <property type="protein sequence ID" value="MET1255911.1"/>
    <property type="molecule type" value="Genomic_DNA"/>
</dbReference>
<dbReference type="Gene3D" id="2.60.40.1120">
    <property type="entry name" value="Carboxypeptidase-like, regulatory domain"/>
    <property type="match status" value="1"/>
</dbReference>
<evidence type="ECO:0000256" key="3">
    <source>
        <dbReference type="ARBA" id="ARBA00022452"/>
    </source>
</evidence>
<name>A0ABV2BVG3_9GAMM</name>
<evidence type="ECO:0000256" key="1">
    <source>
        <dbReference type="ARBA" id="ARBA00004571"/>
    </source>
</evidence>
<dbReference type="Pfam" id="PF13620">
    <property type="entry name" value="CarboxypepD_reg"/>
    <property type="match status" value="1"/>
</dbReference>
<evidence type="ECO:0000259" key="9">
    <source>
        <dbReference type="Pfam" id="PF25183"/>
    </source>
</evidence>
<dbReference type="InterPro" id="IPR013784">
    <property type="entry name" value="Carb-bd-like_fold"/>
</dbReference>
<comment type="subcellular location">
    <subcellularLocation>
        <location evidence="1 7">Cell outer membrane</location>
        <topology evidence="1 7">Multi-pass membrane protein</topology>
    </subcellularLocation>
</comment>
<sequence>MSKRSNLGLFPRKTLSAIAVGTALMLSVPAAIAADNTSGTLKGSITSASSTDISNATITVTHQTRGISRTVKSDDNGNYSLKGLPVGRYTVIISKDGYTSIQEKDVVVSLGQSAVLEFTLQSNDSSDVGSENVVQIIGSAVRSIDTSSSTSGVTFSDAELSAMPVSIGFESVALLAPGVVADSGGFDANSFGGGSGAENGYFINGINISHLRTGIGSMPLPWEGIAETQVKTGAISAEFGRFIGGVVNAVAKTGSNELKFGAEINYDPESLRSQHDTIYRNDGSIHTDRALRNDTPQGGEEFLDTNFWASGALVEDKLFFYALYNPRQLDNTYTRPSSYNDLETTADRWMLNVDYFISEDHSLNLFAFSNKEDWRRDSYSYDSAADQIGGKIADEKGESGGDAIALNYRGYLTDDFSVAVTMAQIEQTQVNIPSTLFPLVVDRRDGWTEYGPSTTSTIYDELYERDQLRVDFTYELDDHDIQFGIDVENLEVNYTEFPNGGADTEAFGWWEIFTANEGNPFNLAPGTDYIDRRTRTNSGISEINQKAIYIQDTWQATENLVLNLGLRYAEFENTTTEGKAYANLTGQIAPRIQAIYDLNGDGTTKLFATFGRYYQPIPANMNIKQASGQVDLHTYFVVDQYDSEGRPLLLSDGTPSRGNVIGTDLVESSVEHLNVADNDLEPMYSDEITFGFEMEVFGEMTFGSRYIYRDLKRSIEDGALYAARTAARERWIAAGGTWTNNPAAWVLLNPGSDVRLQHDVDGDGQLDTIVYKAEDIALPRSERTYLALENTLAGQLTDDLYLSASYTWSHNYGNTEGLIRSDNGQADPGWTMSNDFPEATDNGSGDLPNDRRHALKVNGIYNINEELSLGFNVSAVSGGPRNKFGRHPLDQGYCADNYCISQLDSWASGYSNLNFYADGEPSPRGSAGRGDWLYNVDLSLAYQTKVQGGDLTLKATVYNLFNFDTATNIDEYYEAESQGYESDGSYPKNPDYLLPEGRQEARYVTLSARYEF</sequence>
<feature type="signal peptide" evidence="8">
    <location>
        <begin position="1"/>
        <end position="33"/>
    </location>
</feature>
<evidence type="ECO:0000256" key="4">
    <source>
        <dbReference type="ARBA" id="ARBA00022692"/>
    </source>
</evidence>
<reference evidence="10 11" key="1">
    <citation type="submission" date="2024-06" db="EMBL/GenBank/DDBJ databases">
        <authorList>
            <person name="Li F."/>
        </authorList>
    </citation>
    <scope>NUCLEOTIDE SEQUENCE [LARGE SCALE GENOMIC DNA]</scope>
    <source>
        <strain evidence="10 11">GXAS 311</strain>
    </source>
</reference>
<dbReference type="RefSeq" id="WP_353896496.1">
    <property type="nucleotide sequence ID" value="NZ_JBEVCJ010000014.1"/>
</dbReference>
<dbReference type="Proteomes" id="UP001548189">
    <property type="component" value="Unassembled WGS sequence"/>
</dbReference>
<keyword evidence="3 7" id="KW-1134">Transmembrane beta strand</keyword>
<evidence type="ECO:0000256" key="7">
    <source>
        <dbReference type="PROSITE-ProRule" id="PRU01360"/>
    </source>
</evidence>
<dbReference type="InterPro" id="IPR039426">
    <property type="entry name" value="TonB-dep_rcpt-like"/>
</dbReference>
<dbReference type="PROSITE" id="PS52016">
    <property type="entry name" value="TONB_DEPENDENT_REC_3"/>
    <property type="match status" value="1"/>
</dbReference>
<accession>A0ABV2BVG3</accession>
<keyword evidence="5 7" id="KW-0472">Membrane</keyword>
<dbReference type="SUPFAM" id="SSF56935">
    <property type="entry name" value="Porins"/>
    <property type="match status" value="1"/>
</dbReference>
<dbReference type="PANTHER" id="PTHR30069:SF46">
    <property type="entry name" value="OAR PROTEIN"/>
    <property type="match status" value="1"/>
</dbReference>
<keyword evidence="10" id="KW-0675">Receptor</keyword>
<dbReference type="InterPro" id="IPR036942">
    <property type="entry name" value="Beta-barrel_TonB_sf"/>
</dbReference>
<proteinExistence type="inferred from homology"/>
<keyword evidence="6 7" id="KW-0998">Cell outer membrane</keyword>
<evidence type="ECO:0000256" key="8">
    <source>
        <dbReference type="SAM" id="SignalP"/>
    </source>
</evidence>
<dbReference type="SUPFAM" id="SSF49452">
    <property type="entry name" value="Starch-binding domain-like"/>
    <property type="match status" value="1"/>
</dbReference>
<protein>
    <submittedName>
        <fullName evidence="10">TonB-dependent receptor</fullName>
    </submittedName>
</protein>
<evidence type="ECO:0000313" key="10">
    <source>
        <dbReference type="EMBL" id="MET1255911.1"/>
    </source>
</evidence>
<keyword evidence="2 7" id="KW-0813">Transport</keyword>
<comment type="similarity">
    <text evidence="7">Belongs to the TonB-dependent receptor family.</text>
</comment>
<comment type="caution">
    <text evidence="10">The sequence shown here is derived from an EMBL/GenBank/DDBJ whole genome shotgun (WGS) entry which is preliminary data.</text>
</comment>
<feature type="chain" id="PRO_5046593006" evidence="8">
    <location>
        <begin position="34"/>
        <end position="1012"/>
    </location>
</feature>
<keyword evidence="8" id="KW-0732">Signal</keyword>
<dbReference type="PANTHER" id="PTHR30069">
    <property type="entry name" value="TONB-DEPENDENT OUTER MEMBRANE RECEPTOR"/>
    <property type="match status" value="1"/>
</dbReference>
<dbReference type="InterPro" id="IPR057601">
    <property type="entry name" value="Oar-like_b-barrel"/>
</dbReference>
<evidence type="ECO:0000256" key="2">
    <source>
        <dbReference type="ARBA" id="ARBA00022448"/>
    </source>
</evidence>
<dbReference type="Pfam" id="PF25183">
    <property type="entry name" value="OMP_b-brl_4"/>
    <property type="match status" value="1"/>
</dbReference>
<gene>
    <name evidence="10" type="ORF">ABVT43_12295</name>
</gene>
<keyword evidence="4 7" id="KW-0812">Transmembrane</keyword>
<keyword evidence="11" id="KW-1185">Reference proteome</keyword>
<feature type="domain" description="TonB-dependent transporter Oar-like beta-barrel" evidence="9">
    <location>
        <begin position="580"/>
        <end position="863"/>
    </location>
</feature>